<sequence length="62" mass="7119">MGIEGIAQLTLAHKKALARTRISLVLKLIAFMVFNPRKMKGNNTYAIDRPILNFNDKTIRYK</sequence>
<dbReference type="KEGG" id="ntt:TAO_1236"/>
<evidence type="ECO:0000313" key="2">
    <source>
        <dbReference type="Proteomes" id="UP000243679"/>
    </source>
</evidence>
<name>A0A1Q2SN93_9GAMM</name>
<proteinExistence type="predicted"/>
<protein>
    <submittedName>
        <fullName evidence="1">Uncharacterized protein</fullName>
    </submittedName>
</protein>
<keyword evidence="2" id="KW-1185">Reference proteome</keyword>
<dbReference type="EMBL" id="AP014836">
    <property type="protein sequence ID" value="BAW80606.1"/>
    <property type="molecule type" value="Genomic_DNA"/>
</dbReference>
<evidence type="ECO:0000313" key="1">
    <source>
        <dbReference type="EMBL" id="BAW80606.1"/>
    </source>
</evidence>
<accession>A0A1Q2SN93</accession>
<dbReference type="AlphaFoldDB" id="A0A1Q2SN93"/>
<organism evidence="1 2">
    <name type="scientific">Candidatus Nitrosoglobus terrae</name>
    <dbReference type="NCBI Taxonomy" id="1630141"/>
    <lineage>
        <taxon>Bacteria</taxon>
        <taxon>Pseudomonadati</taxon>
        <taxon>Pseudomonadota</taxon>
        <taxon>Gammaproteobacteria</taxon>
        <taxon>Chromatiales</taxon>
        <taxon>Chromatiaceae</taxon>
        <taxon>Candidatus Nitrosoglobus</taxon>
    </lineage>
</organism>
<reference evidence="1 2" key="1">
    <citation type="journal article" date="2017" name="ISME J.">
        <title>An acid-tolerant ammonia-oxidizing ?-proteobacterium from soil.</title>
        <authorList>
            <person name="Hayatsu M."/>
            <person name="Tago K."/>
            <person name="Uchiyama I."/>
            <person name="Toyoda A."/>
            <person name="Wang Y."/>
            <person name="Shimomura Y."/>
            <person name="Okubo T."/>
            <person name="Kurisu F."/>
            <person name="Hirono Y."/>
            <person name="Nonaka K."/>
            <person name="Akiyama H."/>
            <person name="Itoh T."/>
            <person name="Takami H."/>
        </authorList>
    </citation>
    <scope>NUCLEOTIDE SEQUENCE [LARGE SCALE GENOMIC DNA]</scope>
    <source>
        <strain evidence="1 2">TAO100</strain>
    </source>
</reference>
<dbReference type="Proteomes" id="UP000243679">
    <property type="component" value="Chromosome"/>
</dbReference>
<gene>
    <name evidence="1" type="ORF">TAO_1236</name>
</gene>